<evidence type="ECO:0000313" key="2">
    <source>
        <dbReference type="Proteomes" id="UP000287896"/>
    </source>
</evidence>
<dbReference type="InterPro" id="IPR016177">
    <property type="entry name" value="DNA-bd_dom_sf"/>
</dbReference>
<proteinExistence type="predicted"/>
<organism evidence="1 2">
    <name type="scientific">Bacillus phage pW2</name>
    <dbReference type="NCBI Taxonomy" id="2500559"/>
    <lineage>
        <taxon>Viruses</taxon>
        <taxon>Duplodnaviria</taxon>
        <taxon>Heunggongvirae</taxon>
        <taxon>Uroviricota</taxon>
        <taxon>Caudoviricetes</taxon>
        <taxon>Joanripponvirinae</taxon>
        <taxon>Sophritavirus</taxon>
        <taxon>Sophritavirus pW2</taxon>
    </lineage>
</organism>
<reference evidence="1 2" key="1">
    <citation type="submission" date="2018-12" db="EMBL/GenBank/DDBJ databases">
        <title>Characterization of a novel siphovirus infacting Bacillus anthracis.</title>
        <authorList>
            <person name="Hu X."/>
            <person name="Wan X."/>
            <person name="Geng P."/>
            <person name="Yuan Z."/>
        </authorList>
    </citation>
    <scope>NUCLEOTIDE SEQUENCE [LARGE SCALE GENOMIC DNA]</scope>
</reference>
<protein>
    <submittedName>
        <fullName evidence="1">Putative AP2 domain-containing protein/putative DNA-binding protein</fullName>
    </submittedName>
</protein>
<sequence length="251" mass="29818">MHKRIGETNTNNKGVKMEIIEYNNANNIIVLFEDGCKLKTKYCHFKSGRIKSLHEPIIANKGYIGQGKYTPTIDGKITRAYQTWSNMIKRCYDERFHDKKHRVYVDCEVCEEWHNFQNFAEWFHHNYYEIFGEMMALDKDILVKGNKIYSPETCVYTPQKINTLFTRNNSNRGDCPIGVHYVKERNKYSARCTTLENKRKELGHYETKEEAFIAYKRFKENVIKDVANEYMGEIPLKLYYAMMTYEVEITD</sequence>
<dbReference type="GO" id="GO:0003677">
    <property type="term" value="F:DNA binding"/>
    <property type="evidence" value="ECO:0007669"/>
    <property type="project" value="UniProtKB-KW"/>
</dbReference>
<dbReference type="Proteomes" id="UP000287896">
    <property type="component" value="Segment"/>
</dbReference>
<keyword evidence="1" id="KW-0238">DNA-binding</keyword>
<name>A0A3Q9R7H4_9CAUD</name>
<gene>
    <name evidence="1" type="ORF">pW2_145</name>
</gene>
<evidence type="ECO:0000313" key="1">
    <source>
        <dbReference type="EMBL" id="AZU98973.1"/>
    </source>
</evidence>
<dbReference type="SUPFAM" id="SSF54171">
    <property type="entry name" value="DNA-binding domain"/>
    <property type="match status" value="1"/>
</dbReference>
<keyword evidence="2" id="KW-1185">Reference proteome</keyword>
<accession>A0A3Q9R7H4</accession>
<dbReference type="EMBL" id="MK288021">
    <property type="protein sequence ID" value="AZU98973.1"/>
    <property type="molecule type" value="Genomic_DNA"/>
</dbReference>